<dbReference type="PANTHER" id="PTHR48100">
    <property type="entry name" value="BROAD-SPECIFICITY PHOSPHATASE YOR283W-RELATED"/>
    <property type="match status" value="1"/>
</dbReference>
<dbReference type="Pfam" id="PF00300">
    <property type="entry name" value="His_Phos_1"/>
    <property type="match status" value="1"/>
</dbReference>
<dbReference type="GO" id="GO:0005737">
    <property type="term" value="C:cytoplasm"/>
    <property type="evidence" value="ECO:0007669"/>
    <property type="project" value="TreeGrafter"/>
</dbReference>
<name>A0A0R1MLB0_9LACO</name>
<evidence type="ECO:0000313" key="6">
    <source>
        <dbReference type="Proteomes" id="UP000051448"/>
    </source>
</evidence>
<organism evidence="5 6">
    <name type="scientific">Liquorilactobacillus hordei DSM 19519</name>
    <dbReference type="NCBI Taxonomy" id="1423759"/>
    <lineage>
        <taxon>Bacteria</taxon>
        <taxon>Bacillati</taxon>
        <taxon>Bacillota</taxon>
        <taxon>Bacilli</taxon>
        <taxon>Lactobacillales</taxon>
        <taxon>Lactobacillaceae</taxon>
        <taxon>Liquorilactobacillus</taxon>
    </lineage>
</organism>
<accession>A0A0R1MLB0</accession>
<dbReference type="GO" id="GO:0016791">
    <property type="term" value="F:phosphatase activity"/>
    <property type="evidence" value="ECO:0007669"/>
    <property type="project" value="TreeGrafter"/>
</dbReference>
<feature type="binding site" evidence="4">
    <location>
        <position position="61"/>
    </location>
    <ligand>
        <name>substrate</name>
    </ligand>
</feature>
<protein>
    <submittedName>
        <fullName evidence="5">Phosphoglycerate mutase</fullName>
    </submittedName>
</protein>
<dbReference type="EMBL" id="AZDX01000030">
    <property type="protein sequence ID" value="KRL06130.1"/>
    <property type="molecule type" value="Genomic_DNA"/>
</dbReference>
<keyword evidence="1" id="KW-0324">Glycolysis</keyword>
<dbReference type="GeneID" id="98311792"/>
<dbReference type="RefSeq" id="WP_057869964.1">
    <property type="nucleotide sequence ID" value="NZ_AZDX01000030.1"/>
</dbReference>
<dbReference type="InterPro" id="IPR013078">
    <property type="entry name" value="His_Pase_superF_clade-1"/>
</dbReference>
<sequence length="201" mass="22401">MTTLYIIRHGQSEANAAGILQGSLIDTPLSKKGQLQAKNVRDAFEKEMLHFDLVFASPLLRAAQTAAIISPQTTTVFDDRLKEFDYGDWDGQKVADIHRLFAEFFDEKKNLLPDSEKISHGDDFASVTTKLNDFLNELAVRYPTQDILIASHGFTIKLLLNAVLGINNLSALNEPDNAGLTKIELTTSTQTLVYFNRDLTN</sequence>
<dbReference type="OrthoDB" id="9782128at2"/>
<feature type="binding site" evidence="4">
    <location>
        <begin position="8"/>
        <end position="15"/>
    </location>
    <ligand>
        <name>substrate</name>
    </ligand>
</feature>
<keyword evidence="2" id="KW-0413">Isomerase</keyword>
<gene>
    <name evidence="5" type="ORF">FC92_GL001138</name>
</gene>
<dbReference type="Proteomes" id="UP000051448">
    <property type="component" value="Unassembled WGS sequence"/>
</dbReference>
<comment type="caution">
    <text evidence="5">The sequence shown here is derived from an EMBL/GenBank/DDBJ whole genome shotgun (WGS) entry which is preliminary data.</text>
</comment>
<evidence type="ECO:0000256" key="2">
    <source>
        <dbReference type="ARBA" id="ARBA00023235"/>
    </source>
</evidence>
<dbReference type="InterPro" id="IPR050275">
    <property type="entry name" value="PGM_Phosphatase"/>
</dbReference>
<reference evidence="5 6" key="1">
    <citation type="journal article" date="2015" name="Genome Announc.">
        <title>Expanding the biotechnology potential of lactobacilli through comparative genomics of 213 strains and associated genera.</title>
        <authorList>
            <person name="Sun Z."/>
            <person name="Harris H.M."/>
            <person name="McCann A."/>
            <person name="Guo C."/>
            <person name="Argimon S."/>
            <person name="Zhang W."/>
            <person name="Yang X."/>
            <person name="Jeffery I.B."/>
            <person name="Cooney J.C."/>
            <person name="Kagawa T.F."/>
            <person name="Liu W."/>
            <person name="Song Y."/>
            <person name="Salvetti E."/>
            <person name="Wrobel A."/>
            <person name="Rasinkangas P."/>
            <person name="Parkhill J."/>
            <person name="Rea M.C."/>
            <person name="O'Sullivan O."/>
            <person name="Ritari J."/>
            <person name="Douillard F.P."/>
            <person name="Paul Ross R."/>
            <person name="Yang R."/>
            <person name="Briner A.E."/>
            <person name="Felis G.E."/>
            <person name="de Vos W.M."/>
            <person name="Barrangou R."/>
            <person name="Klaenhammer T.R."/>
            <person name="Caufield P.W."/>
            <person name="Cui Y."/>
            <person name="Zhang H."/>
            <person name="O'Toole P.W."/>
        </authorList>
    </citation>
    <scope>NUCLEOTIDE SEQUENCE [LARGE SCALE GENOMIC DNA]</scope>
    <source>
        <strain evidence="5 6">DSM 19519</strain>
    </source>
</reference>
<dbReference type="SMART" id="SM00855">
    <property type="entry name" value="PGAM"/>
    <property type="match status" value="1"/>
</dbReference>
<dbReference type="AlphaFoldDB" id="A0A0R1MLB0"/>
<keyword evidence="6" id="KW-1185">Reference proteome</keyword>
<evidence type="ECO:0000313" key="5">
    <source>
        <dbReference type="EMBL" id="KRL06130.1"/>
    </source>
</evidence>
<dbReference type="PATRIC" id="fig|1423759.3.peg.1204"/>
<evidence type="ECO:0000256" key="1">
    <source>
        <dbReference type="ARBA" id="ARBA00023152"/>
    </source>
</evidence>
<dbReference type="Gene3D" id="3.40.50.1240">
    <property type="entry name" value="Phosphoglycerate mutase-like"/>
    <property type="match status" value="1"/>
</dbReference>
<dbReference type="PROSITE" id="PS00175">
    <property type="entry name" value="PG_MUTASE"/>
    <property type="match status" value="1"/>
</dbReference>
<dbReference type="InterPro" id="IPR001345">
    <property type="entry name" value="PG/BPGM_mutase_AS"/>
</dbReference>
<dbReference type="SUPFAM" id="SSF53254">
    <property type="entry name" value="Phosphoglycerate mutase-like"/>
    <property type="match status" value="1"/>
</dbReference>
<feature type="active site" description="Tele-phosphohistidine intermediate" evidence="3">
    <location>
        <position position="9"/>
    </location>
</feature>
<evidence type="ECO:0000256" key="4">
    <source>
        <dbReference type="PIRSR" id="PIRSR613078-2"/>
    </source>
</evidence>
<proteinExistence type="predicted"/>
<dbReference type="CDD" id="cd07067">
    <property type="entry name" value="HP_PGM_like"/>
    <property type="match status" value="1"/>
</dbReference>
<dbReference type="InterPro" id="IPR029033">
    <property type="entry name" value="His_PPase_superfam"/>
</dbReference>
<dbReference type="STRING" id="1423759.FC92_GL001138"/>
<feature type="binding site" evidence="4">
    <location>
        <begin position="83"/>
        <end position="86"/>
    </location>
    <ligand>
        <name>substrate</name>
    </ligand>
</feature>
<feature type="active site" description="Proton donor/acceptor" evidence="3">
    <location>
        <position position="83"/>
    </location>
</feature>
<dbReference type="PANTHER" id="PTHR48100:SF1">
    <property type="entry name" value="HISTIDINE PHOSPHATASE FAMILY PROTEIN-RELATED"/>
    <property type="match status" value="1"/>
</dbReference>
<evidence type="ECO:0000256" key="3">
    <source>
        <dbReference type="PIRSR" id="PIRSR613078-1"/>
    </source>
</evidence>